<dbReference type="GO" id="GO:0006308">
    <property type="term" value="P:DNA catabolic process"/>
    <property type="evidence" value="ECO:0007669"/>
    <property type="project" value="UniProtKB-UniRule"/>
</dbReference>
<evidence type="ECO:0000256" key="1">
    <source>
        <dbReference type="ARBA" id="ARBA00009998"/>
    </source>
</evidence>
<organism evidence="8 9">
    <name type="scientific">Ectothiorhodospira mobilis</name>
    <dbReference type="NCBI Taxonomy" id="195064"/>
    <lineage>
        <taxon>Bacteria</taxon>
        <taxon>Pseudomonadati</taxon>
        <taxon>Pseudomonadota</taxon>
        <taxon>Gammaproteobacteria</taxon>
        <taxon>Chromatiales</taxon>
        <taxon>Ectothiorhodospiraceae</taxon>
        <taxon>Ectothiorhodospira</taxon>
    </lineage>
</organism>
<comment type="subcellular location">
    <subcellularLocation>
        <location evidence="6">Cytoplasm</location>
    </subcellularLocation>
</comment>
<comment type="similarity">
    <text evidence="1 6">Belongs to the XseB family.</text>
</comment>
<keyword evidence="2 6" id="KW-0963">Cytoplasm</keyword>
<keyword evidence="3 6" id="KW-0540">Nuclease</keyword>
<protein>
    <recommendedName>
        <fullName evidence="6">Exodeoxyribonuclease 7 small subunit</fullName>
        <ecNumber evidence="6">3.1.11.6</ecNumber>
    </recommendedName>
    <alternativeName>
        <fullName evidence="6">Exodeoxyribonuclease VII small subunit</fullName>
        <shortName evidence="6">Exonuclease VII small subunit</shortName>
    </alternativeName>
</protein>
<dbReference type="Proteomes" id="UP000199556">
    <property type="component" value="Unassembled WGS sequence"/>
</dbReference>
<dbReference type="EC" id="3.1.11.6" evidence="6"/>
<proteinExistence type="inferred from homology"/>
<dbReference type="GO" id="GO:0008855">
    <property type="term" value="F:exodeoxyribonuclease VII activity"/>
    <property type="evidence" value="ECO:0007669"/>
    <property type="project" value="UniProtKB-UniRule"/>
</dbReference>
<evidence type="ECO:0000256" key="5">
    <source>
        <dbReference type="ARBA" id="ARBA00022839"/>
    </source>
</evidence>
<dbReference type="InterPro" id="IPR037004">
    <property type="entry name" value="Exonuc_VII_ssu_sf"/>
</dbReference>
<dbReference type="GO" id="GO:0005829">
    <property type="term" value="C:cytosol"/>
    <property type="evidence" value="ECO:0007669"/>
    <property type="project" value="TreeGrafter"/>
</dbReference>
<dbReference type="EMBL" id="FOUO01000018">
    <property type="protein sequence ID" value="SFM65016.1"/>
    <property type="molecule type" value="Genomic_DNA"/>
</dbReference>
<evidence type="ECO:0000256" key="7">
    <source>
        <dbReference type="SAM" id="MobiDB-lite"/>
    </source>
</evidence>
<dbReference type="PANTHER" id="PTHR34137">
    <property type="entry name" value="EXODEOXYRIBONUCLEASE 7 SMALL SUBUNIT"/>
    <property type="match status" value="1"/>
</dbReference>
<name>A0A1I4SKJ1_ECTMO</name>
<evidence type="ECO:0000313" key="9">
    <source>
        <dbReference type="Proteomes" id="UP000199556"/>
    </source>
</evidence>
<dbReference type="NCBIfam" id="TIGR01280">
    <property type="entry name" value="xseB"/>
    <property type="match status" value="1"/>
</dbReference>
<comment type="function">
    <text evidence="6">Bidirectionally degrades single-stranded DNA into large acid-insoluble oligonucleotides, which are then degraded further into small acid-soluble oligonucleotides.</text>
</comment>
<evidence type="ECO:0000256" key="3">
    <source>
        <dbReference type="ARBA" id="ARBA00022722"/>
    </source>
</evidence>
<gene>
    <name evidence="6" type="primary">xseB</name>
    <name evidence="8" type="ORF">SAMN05421721_11817</name>
</gene>
<dbReference type="GO" id="GO:0009318">
    <property type="term" value="C:exodeoxyribonuclease VII complex"/>
    <property type="evidence" value="ECO:0007669"/>
    <property type="project" value="UniProtKB-UniRule"/>
</dbReference>
<reference evidence="8 9" key="1">
    <citation type="submission" date="2016-10" db="EMBL/GenBank/DDBJ databases">
        <authorList>
            <person name="de Groot N.N."/>
        </authorList>
    </citation>
    <scope>NUCLEOTIDE SEQUENCE [LARGE SCALE GENOMIC DNA]</scope>
    <source>
        <strain evidence="8 9">DSM 4180</strain>
    </source>
</reference>
<accession>A0A1I4SKJ1</accession>
<feature type="region of interest" description="Disordered" evidence="7">
    <location>
        <begin position="87"/>
        <end position="113"/>
    </location>
</feature>
<dbReference type="PANTHER" id="PTHR34137:SF1">
    <property type="entry name" value="EXODEOXYRIBONUCLEASE 7 SMALL SUBUNIT"/>
    <property type="match status" value="1"/>
</dbReference>
<dbReference type="AlphaFoldDB" id="A0A1I4SKJ1"/>
<evidence type="ECO:0000313" key="8">
    <source>
        <dbReference type="EMBL" id="SFM65016.1"/>
    </source>
</evidence>
<dbReference type="NCBIfam" id="NF002140">
    <property type="entry name" value="PRK00977.1-4"/>
    <property type="match status" value="1"/>
</dbReference>
<dbReference type="STRING" id="195064.SAMN05421721_11817"/>
<evidence type="ECO:0000256" key="6">
    <source>
        <dbReference type="HAMAP-Rule" id="MF_00337"/>
    </source>
</evidence>
<keyword evidence="5 6" id="KW-0269">Exonuclease</keyword>
<dbReference type="HAMAP" id="MF_00337">
    <property type="entry name" value="Exonuc_7_S"/>
    <property type="match status" value="1"/>
</dbReference>
<dbReference type="Pfam" id="PF02609">
    <property type="entry name" value="Exonuc_VII_S"/>
    <property type="match status" value="1"/>
</dbReference>
<keyword evidence="9" id="KW-1185">Reference proteome</keyword>
<dbReference type="InterPro" id="IPR003761">
    <property type="entry name" value="Exonuc_VII_S"/>
</dbReference>
<feature type="compositionally biased region" description="Pro residues" evidence="7">
    <location>
        <begin position="104"/>
        <end position="113"/>
    </location>
</feature>
<dbReference type="SUPFAM" id="SSF116842">
    <property type="entry name" value="XseB-like"/>
    <property type="match status" value="1"/>
</dbReference>
<evidence type="ECO:0000256" key="4">
    <source>
        <dbReference type="ARBA" id="ARBA00022801"/>
    </source>
</evidence>
<sequence length="113" mass="12676">MHGVFDAGRFGYRILFLQDEIRMTSAEPPCDNPPADLAGFEKDLEALERLVERMEQGELPLETALQEFERGIALTRRCQQALQQAEQKVRQLTGEDAETDFDTPAPPGPDGED</sequence>
<evidence type="ECO:0000256" key="2">
    <source>
        <dbReference type="ARBA" id="ARBA00022490"/>
    </source>
</evidence>
<dbReference type="Gene3D" id="1.10.287.1040">
    <property type="entry name" value="Exonuclease VII, small subunit"/>
    <property type="match status" value="1"/>
</dbReference>
<keyword evidence="4 6" id="KW-0378">Hydrolase</keyword>
<comment type="catalytic activity">
    <reaction evidence="6">
        <text>Exonucleolytic cleavage in either 5'- to 3'- or 3'- to 5'-direction to yield nucleoside 5'-phosphates.</text>
        <dbReference type="EC" id="3.1.11.6"/>
    </reaction>
</comment>
<comment type="subunit">
    <text evidence="6">Heterooligomer composed of large and small subunits.</text>
</comment>